<evidence type="ECO:0000313" key="7">
    <source>
        <dbReference type="Proteomes" id="UP000255224"/>
    </source>
</evidence>
<name>A0A376DRP8_CHRCU</name>
<dbReference type="EMBL" id="CP033920">
    <property type="protein sequence ID" value="AZA49405.1"/>
    <property type="molecule type" value="Genomic_DNA"/>
</dbReference>
<evidence type="ECO:0000313" key="8">
    <source>
        <dbReference type="Proteomes" id="UP000273270"/>
    </source>
</evidence>
<dbReference type="EC" id="2.7.8.-" evidence="6"/>
<dbReference type="AlphaFoldDB" id="A0A376DRP8"/>
<evidence type="ECO:0000259" key="3">
    <source>
        <dbReference type="Pfam" id="PF01648"/>
    </source>
</evidence>
<dbReference type="SUPFAM" id="SSF56214">
    <property type="entry name" value="4'-phosphopantetheinyl transferase"/>
    <property type="match status" value="2"/>
</dbReference>
<evidence type="ECO:0000256" key="1">
    <source>
        <dbReference type="ARBA" id="ARBA00010990"/>
    </source>
</evidence>
<keyword evidence="8" id="KW-1185">Reference proteome</keyword>
<dbReference type="GO" id="GO:0008897">
    <property type="term" value="F:holo-[acyl-carrier-protein] synthase activity"/>
    <property type="evidence" value="ECO:0007669"/>
    <property type="project" value="InterPro"/>
</dbReference>
<dbReference type="Gene3D" id="3.90.470.20">
    <property type="entry name" value="4'-phosphopantetheinyl transferase domain"/>
    <property type="match status" value="2"/>
</dbReference>
<dbReference type="Pfam" id="PF22624">
    <property type="entry name" value="AASDHPPT_N"/>
    <property type="match status" value="1"/>
</dbReference>
<dbReference type="GO" id="GO:0000287">
    <property type="term" value="F:magnesium ion binding"/>
    <property type="evidence" value="ECO:0007669"/>
    <property type="project" value="InterPro"/>
</dbReference>
<dbReference type="Pfam" id="PF01648">
    <property type="entry name" value="ACPS"/>
    <property type="match status" value="1"/>
</dbReference>
<protein>
    <submittedName>
        <fullName evidence="6">4'-phosphopantetheinyl transferase sfp</fullName>
        <ecNumber evidence="6">2.7.8.-</ecNumber>
    </submittedName>
    <submittedName>
        <fullName evidence="5">4'-phosphopantetheinyl transferase superfamily protein</fullName>
    </submittedName>
</protein>
<gene>
    <name evidence="6" type="primary">sfp</name>
    <name evidence="5" type="ORF">EG346_14995</name>
    <name evidence="6" type="ORF">NCTC13533_01491</name>
</gene>
<dbReference type="EMBL" id="UFVQ01000003">
    <property type="protein sequence ID" value="STC94268.1"/>
    <property type="molecule type" value="Genomic_DNA"/>
</dbReference>
<dbReference type="GO" id="GO:0005829">
    <property type="term" value="C:cytosol"/>
    <property type="evidence" value="ECO:0007669"/>
    <property type="project" value="TreeGrafter"/>
</dbReference>
<reference evidence="8" key="2">
    <citation type="submission" date="2018-11" db="EMBL/GenBank/DDBJ databases">
        <title>Proposal to divide the Flavobacteriaceae and reorganize its genera based on Amino Acid Identity values calculated from whole genome sequences.</title>
        <authorList>
            <person name="Nicholson A.C."/>
            <person name="Gulvik C.A."/>
            <person name="Whitney A.M."/>
            <person name="Humrighouse B.W."/>
            <person name="Bell M."/>
            <person name="Holmes B."/>
            <person name="Steigerwalt A.G."/>
            <person name="Villarma A."/>
            <person name="Sheth M."/>
            <person name="Batra D."/>
            <person name="Pryor J."/>
            <person name="Bernardet J.-F."/>
            <person name="Hugo C."/>
            <person name="Kampfer P."/>
            <person name="Newman J."/>
            <person name="McQuiston J.R."/>
        </authorList>
    </citation>
    <scope>NUCLEOTIDE SEQUENCE [LARGE SCALE GENOMIC DNA]</scope>
    <source>
        <strain evidence="8">G0188</strain>
    </source>
</reference>
<comment type="similarity">
    <text evidence="1">Belongs to the P-Pant transferase superfamily. Gsp/Sfp/HetI/AcpT family.</text>
</comment>
<dbReference type="InterPro" id="IPR050559">
    <property type="entry name" value="P-Pant_transferase_sf"/>
</dbReference>
<dbReference type="OrthoDB" id="9808281at2"/>
<dbReference type="PANTHER" id="PTHR12215:SF10">
    <property type="entry name" value="L-AMINOADIPATE-SEMIALDEHYDE DEHYDROGENASE-PHOSPHOPANTETHEINYL TRANSFERASE"/>
    <property type="match status" value="1"/>
</dbReference>
<dbReference type="KEGG" id="ccau:EG346_14995"/>
<accession>A0A376DRP8</accession>
<dbReference type="InterPro" id="IPR037143">
    <property type="entry name" value="4-PPantetheinyl_Trfase_dom_sf"/>
</dbReference>
<dbReference type="InterPro" id="IPR055066">
    <property type="entry name" value="AASDHPPT_N"/>
</dbReference>
<proteinExistence type="inferred from homology"/>
<dbReference type="GO" id="GO:0019878">
    <property type="term" value="P:lysine biosynthetic process via aminoadipic acid"/>
    <property type="evidence" value="ECO:0007669"/>
    <property type="project" value="TreeGrafter"/>
</dbReference>
<dbReference type="InterPro" id="IPR008278">
    <property type="entry name" value="4-PPantetheinyl_Trfase_dom"/>
</dbReference>
<organism evidence="6 7">
    <name type="scientific">Chryseobacterium carnipullorum</name>
    <dbReference type="NCBI Taxonomy" id="1124835"/>
    <lineage>
        <taxon>Bacteria</taxon>
        <taxon>Pseudomonadati</taxon>
        <taxon>Bacteroidota</taxon>
        <taxon>Flavobacteriia</taxon>
        <taxon>Flavobacteriales</taxon>
        <taxon>Weeksellaceae</taxon>
        <taxon>Chryseobacterium group</taxon>
        <taxon>Chryseobacterium</taxon>
    </lineage>
</organism>
<evidence type="ECO:0000259" key="4">
    <source>
        <dbReference type="Pfam" id="PF22624"/>
    </source>
</evidence>
<evidence type="ECO:0000313" key="6">
    <source>
        <dbReference type="EMBL" id="STC94268.1"/>
    </source>
</evidence>
<accession>A0A3G6NEL0</accession>
<feature type="domain" description="4'-phosphopantetheinyl transferase N-terminal" evidence="4">
    <location>
        <begin position="27"/>
        <end position="95"/>
    </location>
</feature>
<dbReference type="Proteomes" id="UP000255224">
    <property type="component" value="Unassembled WGS sequence"/>
</dbReference>
<reference evidence="5" key="3">
    <citation type="submission" date="2018-11" db="EMBL/GenBank/DDBJ databases">
        <title>Proposal to divide the Flavobacteriaceae and reorganize its genera based on Amino Acid Identity values calculated from whole genome sequences.</title>
        <authorList>
            <person name="Nicholson A.C."/>
            <person name="Gulvik C.A."/>
            <person name="Whitney A.M."/>
            <person name="Humrighouse B.W."/>
            <person name="Bell M."/>
            <person name="Holmes B."/>
            <person name="Steigerwalt A."/>
            <person name="Villarma A."/>
            <person name="Sheth M."/>
            <person name="Batra D."/>
            <person name="Pryor J."/>
            <person name="Bernardet J.-F."/>
            <person name="Hugo C."/>
            <person name="Kampfer P."/>
            <person name="Newman J."/>
            <person name="Mcquiston J.R."/>
        </authorList>
    </citation>
    <scope>NUCLEOTIDE SEQUENCE [LARGE SCALE GENOMIC DNA]</scope>
    <source>
        <strain evidence="5">G0188</strain>
    </source>
</reference>
<evidence type="ECO:0000256" key="2">
    <source>
        <dbReference type="ARBA" id="ARBA00022679"/>
    </source>
</evidence>
<reference evidence="6 7" key="1">
    <citation type="submission" date="2018-06" db="EMBL/GenBank/DDBJ databases">
        <authorList>
            <consortium name="Pathogen Informatics"/>
            <person name="Doyle S."/>
        </authorList>
    </citation>
    <scope>NUCLEOTIDE SEQUENCE [LARGE SCALE GENOMIC DNA]</scope>
    <source>
        <strain evidence="6 7">NCTC13533</strain>
    </source>
</reference>
<sequence length="214" mass="25178">MNVLYVFIEEEKHHYILNKYLEIFGGNSDKKFLKYRKWQDAQLSVLGRILLKYGLSKYYDINDFKINVSNNGKPFLQDHQIYFNISHSKNLVVCAISEFPVGIDVEFSNYGIDYLEFCDQMTKNELLRIQESENHVESFFNYWTEKESLIKANGMGLQIPLKSFEICNHQTCISNVKYFIKKLDIHKEYHCCIAAEKDLSTVFINVKKLNIGEL</sequence>
<feature type="domain" description="4'-phosphopantetheinyl transferase" evidence="3">
    <location>
        <begin position="100"/>
        <end position="193"/>
    </location>
</feature>
<evidence type="ECO:0000313" key="5">
    <source>
        <dbReference type="EMBL" id="AZA49405.1"/>
    </source>
</evidence>
<keyword evidence="2 6" id="KW-0808">Transferase</keyword>
<dbReference type="RefSeq" id="WP_123879616.1">
    <property type="nucleotide sequence ID" value="NZ_CP033920.1"/>
</dbReference>
<dbReference type="Proteomes" id="UP000273270">
    <property type="component" value="Chromosome"/>
</dbReference>
<dbReference type="PANTHER" id="PTHR12215">
    <property type="entry name" value="PHOSPHOPANTETHEINE TRANSFERASE"/>
    <property type="match status" value="1"/>
</dbReference>